<gene>
    <name evidence="7" type="ORF">H4075_00325</name>
</gene>
<dbReference type="InterPro" id="IPR050377">
    <property type="entry name" value="Radical_SAM_PqqE_MftC-like"/>
</dbReference>
<dbReference type="RefSeq" id="WP_182803070.1">
    <property type="nucleotide sequence ID" value="NZ_CP060007.1"/>
</dbReference>
<dbReference type="Proteomes" id="UP000515344">
    <property type="component" value="Chromosome"/>
</dbReference>
<evidence type="ECO:0000256" key="4">
    <source>
        <dbReference type="ARBA" id="ARBA00023004"/>
    </source>
</evidence>
<dbReference type="GO" id="GO:0051536">
    <property type="term" value="F:iron-sulfur cluster binding"/>
    <property type="evidence" value="ECO:0007669"/>
    <property type="project" value="UniProtKB-KW"/>
</dbReference>
<keyword evidence="8" id="KW-1185">Reference proteome</keyword>
<evidence type="ECO:0000313" key="7">
    <source>
        <dbReference type="EMBL" id="QNA44677.1"/>
    </source>
</evidence>
<sequence>MEKNSSYRRIGSIEYDIVRLLALCNVWWIGCKIYRNPIKSIRVLIKMIRNINKMIVVKKLVRAFKVDGKYVWDMFYPSWPSAGFNSFFKNHLLETEPVTGREQTLRRLMIAITKRCPLQCEHCSEAATLYNKDVLSYDQFIERIEPYVQQGVGQLVFSGGEPLSRYDDLLLFLRHFKDRCNQWIYTSGYGLTLEKAKQLKAAGLDGAAISLDHHLEDGHNKFRGNQKSYYWVLEAIKNLQTAGVFVAINVCPSKEYIESGGVPKLIDLCKQLGVPVINLLEPRAVGNYQDKDVELQQSHKDHLKQLSDQFNFNKTYYTYPTVLFPAGLRKTMPCGGGRIYMFLDYDGTLYPCPFCKVKLSSYQPKTSVCLAE</sequence>
<evidence type="ECO:0000256" key="5">
    <source>
        <dbReference type="ARBA" id="ARBA00023014"/>
    </source>
</evidence>
<proteinExistence type="predicted"/>
<dbReference type="GO" id="GO:0046872">
    <property type="term" value="F:metal ion binding"/>
    <property type="evidence" value="ECO:0007669"/>
    <property type="project" value="UniProtKB-KW"/>
</dbReference>
<comment type="cofactor">
    <cofactor evidence="1">
        <name>[4Fe-4S] cluster</name>
        <dbReference type="ChEBI" id="CHEBI:49883"/>
    </cofactor>
</comment>
<accession>A0A7G5XGS4</accession>
<dbReference type="InterPro" id="IPR007197">
    <property type="entry name" value="rSAM"/>
</dbReference>
<dbReference type="PANTHER" id="PTHR11228">
    <property type="entry name" value="RADICAL SAM DOMAIN PROTEIN"/>
    <property type="match status" value="1"/>
</dbReference>
<evidence type="ECO:0000259" key="6">
    <source>
        <dbReference type="PROSITE" id="PS51918"/>
    </source>
</evidence>
<dbReference type="GO" id="GO:0003824">
    <property type="term" value="F:catalytic activity"/>
    <property type="evidence" value="ECO:0007669"/>
    <property type="project" value="InterPro"/>
</dbReference>
<dbReference type="PROSITE" id="PS51257">
    <property type="entry name" value="PROKAR_LIPOPROTEIN"/>
    <property type="match status" value="1"/>
</dbReference>
<dbReference type="AlphaFoldDB" id="A0A7G5XGS4"/>
<dbReference type="SFLD" id="SFLDG01386">
    <property type="entry name" value="main_SPASM_domain-containing"/>
    <property type="match status" value="1"/>
</dbReference>
<dbReference type="SFLD" id="SFLDS00029">
    <property type="entry name" value="Radical_SAM"/>
    <property type="match status" value="1"/>
</dbReference>
<dbReference type="SUPFAM" id="SSF102114">
    <property type="entry name" value="Radical SAM enzymes"/>
    <property type="match status" value="1"/>
</dbReference>
<keyword evidence="3" id="KW-0479">Metal-binding</keyword>
<dbReference type="SFLD" id="SFLDG01067">
    <property type="entry name" value="SPASM/twitch_domain_containing"/>
    <property type="match status" value="1"/>
</dbReference>
<dbReference type="InterPro" id="IPR058240">
    <property type="entry name" value="rSAM_sf"/>
</dbReference>
<organism evidence="7 8">
    <name type="scientific">Lacibacter sediminis</name>
    <dbReference type="NCBI Taxonomy" id="2760713"/>
    <lineage>
        <taxon>Bacteria</taxon>
        <taxon>Pseudomonadati</taxon>
        <taxon>Bacteroidota</taxon>
        <taxon>Chitinophagia</taxon>
        <taxon>Chitinophagales</taxon>
        <taxon>Chitinophagaceae</taxon>
        <taxon>Lacibacter</taxon>
    </lineage>
</organism>
<name>A0A7G5XGS4_9BACT</name>
<protein>
    <submittedName>
        <fullName evidence="7">Radical SAM protein</fullName>
    </submittedName>
</protein>
<evidence type="ECO:0000313" key="8">
    <source>
        <dbReference type="Proteomes" id="UP000515344"/>
    </source>
</evidence>
<keyword evidence="4" id="KW-0408">Iron</keyword>
<dbReference type="CDD" id="cd01335">
    <property type="entry name" value="Radical_SAM"/>
    <property type="match status" value="1"/>
</dbReference>
<dbReference type="GO" id="GO:0006783">
    <property type="term" value="P:heme biosynthetic process"/>
    <property type="evidence" value="ECO:0007669"/>
    <property type="project" value="TreeGrafter"/>
</dbReference>
<dbReference type="PROSITE" id="PS51918">
    <property type="entry name" value="RADICAL_SAM"/>
    <property type="match status" value="1"/>
</dbReference>
<keyword evidence="5" id="KW-0411">Iron-sulfur</keyword>
<keyword evidence="2" id="KW-0949">S-adenosyl-L-methionine</keyword>
<dbReference type="Gene3D" id="3.20.20.70">
    <property type="entry name" value="Aldolase class I"/>
    <property type="match status" value="1"/>
</dbReference>
<dbReference type="Pfam" id="PF04055">
    <property type="entry name" value="Radical_SAM"/>
    <property type="match status" value="1"/>
</dbReference>
<feature type="domain" description="Radical SAM core" evidence="6">
    <location>
        <begin position="98"/>
        <end position="313"/>
    </location>
</feature>
<reference evidence="8" key="1">
    <citation type="submission" date="2020-08" db="EMBL/GenBank/DDBJ databases">
        <title>Lacibacter sp. S13-6-6 genome sequencing.</title>
        <authorList>
            <person name="Jin L."/>
        </authorList>
    </citation>
    <scope>NUCLEOTIDE SEQUENCE [LARGE SCALE GENOMIC DNA]</scope>
    <source>
        <strain evidence="8">S13-6-6</strain>
    </source>
</reference>
<evidence type="ECO:0000256" key="2">
    <source>
        <dbReference type="ARBA" id="ARBA00022691"/>
    </source>
</evidence>
<dbReference type="KEGG" id="lacs:H4075_00325"/>
<dbReference type="EMBL" id="CP060007">
    <property type="protein sequence ID" value="QNA44677.1"/>
    <property type="molecule type" value="Genomic_DNA"/>
</dbReference>
<dbReference type="InterPro" id="IPR013785">
    <property type="entry name" value="Aldolase_TIM"/>
</dbReference>
<evidence type="ECO:0000256" key="1">
    <source>
        <dbReference type="ARBA" id="ARBA00001966"/>
    </source>
</evidence>
<evidence type="ECO:0000256" key="3">
    <source>
        <dbReference type="ARBA" id="ARBA00022723"/>
    </source>
</evidence>
<dbReference type="PANTHER" id="PTHR11228:SF7">
    <property type="entry name" value="PQQA PEPTIDE CYCLASE"/>
    <property type="match status" value="1"/>
</dbReference>